<dbReference type="PANTHER" id="PTHR43747">
    <property type="entry name" value="FAD-BINDING PROTEIN"/>
    <property type="match status" value="1"/>
</dbReference>
<keyword evidence="4" id="KW-0560">Oxidoreductase</keyword>
<keyword evidence="5" id="KW-1185">Reference proteome</keyword>
<feature type="compositionally biased region" description="Pro residues" evidence="2">
    <location>
        <begin position="440"/>
        <end position="450"/>
    </location>
</feature>
<evidence type="ECO:0000259" key="3">
    <source>
        <dbReference type="Pfam" id="PF01266"/>
    </source>
</evidence>
<proteinExistence type="inferred from homology"/>
<evidence type="ECO:0000256" key="2">
    <source>
        <dbReference type="SAM" id="MobiDB-lite"/>
    </source>
</evidence>
<evidence type="ECO:0000256" key="1">
    <source>
        <dbReference type="ARBA" id="ARBA00038396"/>
    </source>
</evidence>
<dbReference type="Pfam" id="PF01266">
    <property type="entry name" value="DAO"/>
    <property type="match status" value="1"/>
</dbReference>
<comment type="caution">
    <text evidence="4">The sequence shown here is derived from an EMBL/GenBank/DDBJ whole genome shotgun (WGS) entry which is preliminary data.</text>
</comment>
<protein>
    <submittedName>
        <fullName evidence="4">FAD-binding monooxygenase</fullName>
    </submittedName>
</protein>
<feature type="domain" description="FAD dependent oxidoreductase" evidence="3">
    <location>
        <begin position="4"/>
        <end position="36"/>
    </location>
</feature>
<dbReference type="Gene3D" id="3.30.9.100">
    <property type="match status" value="1"/>
</dbReference>
<dbReference type="RefSeq" id="WP_126637761.1">
    <property type="nucleotide sequence ID" value="NZ_BIFH01000018.1"/>
</dbReference>
<accession>A0A401YM36</accession>
<keyword evidence="4" id="KW-0503">Monooxygenase</keyword>
<dbReference type="Proteomes" id="UP000286931">
    <property type="component" value="Unassembled WGS sequence"/>
</dbReference>
<dbReference type="PANTHER" id="PTHR43747:SF1">
    <property type="entry name" value="SLR1998 PROTEIN"/>
    <property type="match status" value="1"/>
</dbReference>
<dbReference type="EMBL" id="BIFH01000018">
    <property type="protein sequence ID" value="GCD95658.1"/>
    <property type="molecule type" value="Genomic_DNA"/>
</dbReference>
<dbReference type="InterPro" id="IPR006076">
    <property type="entry name" value="FAD-dep_OxRdtase"/>
</dbReference>
<sequence length="463" mass="49742">MASVIICGAGVVGLTTALLLARDGHEVTVYEGDPSVPPEDPAQAWTAWRRPGVAQFRQPHNLLPRFRGVLAEELPDVIERLVAAGCFEGSALHPLPPSITDHAPRPEDDRFRFLTGRRPVVEAVFAAAAVAAGIRVHRGVRIAGLLTGAPVLADTTHVSGVRTAAGAKAHADLVIDATGRRTRSARWLADVGAPEPSVDAEDGGFAYYTRYFTGPRQPVRRGAPYTEYDTFALLTIPGDNDTWSVTVVTTSGDAPLKALRDPEIFTRVVAACPAQAHWLAGTPVTDIVVMAGILDCRRRFVVDGRPVATGFAAVGDAWACTNPTAARGLSVGLVQAQLLRDVLREHADAPAEFPLAWDEATERVVTPFHDDQLIADRARAAAMNPDRTTEPPSTPSPFGAAAFHDADLFRALLETATCLALPRDVLTRPTIRTRLRTPHPDPTSPDPTPRPLTRTHLLRLLAD</sequence>
<evidence type="ECO:0000313" key="5">
    <source>
        <dbReference type="Proteomes" id="UP000286931"/>
    </source>
</evidence>
<reference evidence="4 5" key="1">
    <citation type="submission" date="2018-12" db="EMBL/GenBank/DDBJ databases">
        <title>Draft genome sequence of Embleya hyalina NBRC 13850T.</title>
        <authorList>
            <person name="Komaki H."/>
            <person name="Hosoyama A."/>
            <person name="Kimura A."/>
            <person name="Ichikawa N."/>
            <person name="Tamura T."/>
        </authorList>
    </citation>
    <scope>NUCLEOTIDE SEQUENCE [LARGE SCALE GENOMIC DNA]</scope>
    <source>
        <strain evidence="4 5">NBRC 13850</strain>
    </source>
</reference>
<comment type="similarity">
    <text evidence="1">Belongs to the flavin-dependent halogenase family. Bacterial tryptophan halogenase subfamily.</text>
</comment>
<gene>
    <name evidence="4" type="ORF">EHYA_03333</name>
</gene>
<dbReference type="PRINTS" id="PR00420">
    <property type="entry name" value="RNGMNOXGNASE"/>
</dbReference>
<name>A0A401YM36_9ACTN</name>
<dbReference type="GO" id="GO:0004497">
    <property type="term" value="F:monooxygenase activity"/>
    <property type="evidence" value="ECO:0007669"/>
    <property type="project" value="UniProtKB-KW"/>
</dbReference>
<feature type="region of interest" description="Disordered" evidence="2">
    <location>
        <begin position="430"/>
        <end position="454"/>
    </location>
</feature>
<organism evidence="4 5">
    <name type="scientific">Embleya hyalina</name>
    <dbReference type="NCBI Taxonomy" id="516124"/>
    <lineage>
        <taxon>Bacteria</taxon>
        <taxon>Bacillati</taxon>
        <taxon>Actinomycetota</taxon>
        <taxon>Actinomycetes</taxon>
        <taxon>Kitasatosporales</taxon>
        <taxon>Streptomycetaceae</taxon>
        <taxon>Embleya</taxon>
    </lineage>
</organism>
<dbReference type="OrthoDB" id="9790035at2"/>
<dbReference type="Gene3D" id="3.50.50.60">
    <property type="entry name" value="FAD/NAD(P)-binding domain"/>
    <property type="match status" value="2"/>
</dbReference>
<evidence type="ECO:0000313" key="4">
    <source>
        <dbReference type="EMBL" id="GCD95658.1"/>
    </source>
</evidence>
<dbReference type="InterPro" id="IPR050816">
    <property type="entry name" value="Flavin-dep_Halogenase_NPB"/>
</dbReference>
<dbReference type="InterPro" id="IPR036188">
    <property type="entry name" value="FAD/NAD-bd_sf"/>
</dbReference>
<dbReference type="AlphaFoldDB" id="A0A401YM36"/>
<dbReference type="SUPFAM" id="SSF51905">
    <property type="entry name" value="FAD/NAD(P)-binding domain"/>
    <property type="match status" value="1"/>
</dbReference>